<dbReference type="EMBL" id="JBHUOF010000007">
    <property type="protein sequence ID" value="MFD2799143.1"/>
    <property type="molecule type" value="Genomic_DNA"/>
</dbReference>
<accession>A0ABW5W5H7</accession>
<dbReference type="CDD" id="cd00531">
    <property type="entry name" value="NTF2_like"/>
    <property type="match status" value="1"/>
</dbReference>
<dbReference type="InterPro" id="IPR037401">
    <property type="entry name" value="SnoaL-like"/>
</dbReference>
<dbReference type="Gene3D" id="3.10.450.50">
    <property type="match status" value="1"/>
</dbReference>
<name>A0ABW5W5H7_9PSEU</name>
<dbReference type="InterPro" id="IPR032710">
    <property type="entry name" value="NTF2-like_dom_sf"/>
</dbReference>
<proteinExistence type="predicted"/>
<dbReference type="SUPFAM" id="SSF54427">
    <property type="entry name" value="NTF2-like"/>
    <property type="match status" value="1"/>
</dbReference>
<gene>
    <name evidence="2" type="ORF">ACFS2C_07055</name>
</gene>
<reference evidence="3" key="1">
    <citation type="journal article" date="2019" name="Int. J. Syst. Evol. Microbiol.">
        <title>The Global Catalogue of Microorganisms (GCM) 10K type strain sequencing project: providing services to taxonomists for standard genome sequencing and annotation.</title>
        <authorList>
            <consortium name="The Broad Institute Genomics Platform"/>
            <consortium name="The Broad Institute Genome Sequencing Center for Infectious Disease"/>
            <person name="Wu L."/>
            <person name="Ma J."/>
        </authorList>
    </citation>
    <scope>NUCLEOTIDE SEQUENCE [LARGE SCALE GENOMIC DNA]</scope>
    <source>
        <strain evidence="3">IBRC-M 10906</strain>
    </source>
</reference>
<sequence length="153" mass="17041">MSTTTERTTLDLATRLDRAESVEAIRHRMHTYAHAFDKRELSGFLSIWTEDAEWTPMPGTSVSGRAGIRQLTEQMWQSVAASHHWSVNAVIDVDGDVATAMTDVNALAQSADGGWAQTAATYRDTFRRVDGTWLLAKRETDLHHTFPVPDPVS</sequence>
<evidence type="ECO:0000313" key="3">
    <source>
        <dbReference type="Proteomes" id="UP001597478"/>
    </source>
</evidence>
<keyword evidence="3" id="KW-1185">Reference proteome</keyword>
<organism evidence="2 3">
    <name type="scientific">Prauserella oleivorans</name>
    <dbReference type="NCBI Taxonomy" id="1478153"/>
    <lineage>
        <taxon>Bacteria</taxon>
        <taxon>Bacillati</taxon>
        <taxon>Actinomycetota</taxon>
        <taxon>Actinomycetes</taxon>
        <taxon>Pseudonocardiales</taxon>
        <taxon>Pseudonocardiaceae</taxon>
        <taxon>Prauserella</taxon>
    </lineage>
</organism>
<evidence type="ECO:0000313" key="2">
    <source>
        <dbReference type="EMBL" id="MFD2799143.1"/>
    </source>
</evidence>
<evidence type="ECO:0000259" key="1">
    <source>
        <dbReference type="Pfam" id="PF13577"/>
    </source>
</evidence>
<protein>
    <submittedName>
        <fullName evidence="2">Nuclear transport factor 2 family protein</fullName>
    </submittedName>
</protein>
<feature type="domain" description="SnoaL-like" evidence="1">
    <location>
        <begin position="18"/>
        <end position="138"/>
    </location>
</feature>
<dbReference type="Proteomes" id="UP001597478">
    <property type="component" value="Unassembled WGS sequence"/>
</dbReference>
<dbReference type="RefSeq" id="WP_377386339.1">
    <property type="nucleotide sequence ID" value="NZ_JBHSAN010000006.1"/>
</dbReference>
<comment type="caution">
    <text evidence="2">The sequence shown here is derived from an EMBL/GenBank/DDBJ whole genome shotgun (WGS) entry which is preliminary data.</text>
</comment>
<dbReference type="NCBIfam" id="TIGR02246">
    <property type="entry name" value="SgcJ/EcaC family oxidoreductase"/>
    <property type="match status" value="1"/>
</dbReference>
<dbReference type="InterPro" id="IPR011944">
    <property type="entry name" value="Steroid_delta5-4_isomerase"/>
</dbReference>
<dbReference type="Pfam" id="PF13577">
    <property type="entry name" value="SnoaL_4"/>
    <property type="match status" value="1"/>
</dbReference>